<evidence type="ECO:0000256" key="3">
    <source>
        <dbReference type="ARBA" id="ARBA00022989"/>
    </source>
</evidence>
<evidence type="ECO:0000256" key="6">
    <source>
        <dbReference type="SAM" id="Phobius"/>
    </source>
</evidence>
<dbReference type="RefSeq" id="XP_026112240.1">
    <property type="nucleotide sequence ID" value="XM_026256455.1"/>
</dbReference>
<feature type="transmembrane region" description="Helical" evidence="6">
    <location>
        <begin position="31"/>
        <end position="52"/>
    </location>
</feature>
<evidence type="ECO:0000256" key="4">
    <source>
        <dbReference type="ARBA" id="ARBA00023136"/>
    </source>
</evidence>
<evidence type="ECO:0000256" key="1">
    <source>
        <dbReference type="ARBA" id="ARBA00004127"/>
    </source>
</evidence>
<feature type="transmembrane region" description="Helical" evidence="6">
    <location>
        <begin position="135"/>
        <end position="157"/>
    </location>
</feature>
<dbReference type="SUPFAM" id="SSF48652">
    <property type="entry name" value="Tetraspanin"/>
    <property type="match status" value="1"/>
</dbReference>
<dbReference type="PANTHER" id="PTHR19282:SF216">
    <property type="entry name" value="TETRASPANIN-1"/>
    <property type="match status" value="1"/>
</dbReference>
<keyword evidence="5" id="KW-0325">Glycoprotein</keyword>
<sequence length="194" mass="21041">MTLIITGTLISLVGVLGNLGACSFKISALNLYSGLLCLLIIINIAVGVAAFVRSGQMSDELLEFHRKLYTKSPDDRSKSETMILKVLHKTFDCCGIDGSTGKSEDTCPEGISQKDGKFPNCPNVIQDMFNSKAPLVLVGFLGIAGIMMLALVCSVIFSRYISKNPPSSGTNSELERLHNECIENLRDNLISFCK</sequence>
<keyword evidence="2 6" id="KW-0812">Transmembrane</keyword>
<evidence type="ECO:0000256" key="5">
    <source>
        <dbReference type="ARBA" id="ARBA00023180"/>
    </source>
</evidence>
<dbReference type="InterPro" id="IPR018499">
    <property type="entry name" value="Tetraspanin/Peripherin"/>
</dbReference>
<evidence type="ECO:0000313" key="8">
    <source>
        <dbReference type="RefSeq" id="XP_026112240.1"/>
    </source>
</evidence>
<dbReference type="Proteomes" id="UP000515129">
    <property type="component" value="Unplaced"/>
</dbReference>
<accession>A0A6P6NTT3</accession>
<reference evidence="8" key="1">
    <citation type="submission" date="2025-08" db="UniProtKB">
        <authorList>
            <consortium name="RefSeq"/>
        </authorList>
    </citation>
    <scope>IDENTIFICATION</scope>
    <source>
        <strain evidence="8">Wakin</strain>
        <tissue evidence="8">Muscle</tissue>
    </source>
</reference>
<keyword evidence="4 6" id="KW-0472">Membrane</keyword>
<proteinExistence type="predicted"/>
<organism evidence="7 8">
    <name type="scientific">Carassius auratus</name>
    <name type="common">Goldfish</name>
    <dbReference type="NCBI Taxonomy" id="7957"/>
    <lineage>
        <taxon>Eukaryota</taxon>
        <taxon>Metazoa</taxon>
        <taxon>Chordata</taxon>
        <taxon>Craniata</taxon>
        <taxon>Vertebrata</taxon>
        <taxon>Euteleostomi</taxon>
        <taxon>Actinopterygii</taxon>
        <taxon>Neopterygii</taxon>
        <taxon>Teleostei</taxon>
        <taxon>Ostariophysi</taxon>
        <taxon>Cypriniformes</taxon>
        <taxon>Cyprinidae</taxon>
        <taxon>Cyprininae</taxon>
        <taxon>Carassius</taxon>
    </lineage>
</organism>
<evidence type="ECO:0000256" key="2">
    <source>
        <dbReference type="ARBA" id="ARBA00022692"/>
    </source>
</evidence>
<dbReference type="GO" id="GO:0005886">
    <property type="term" value="C:plasma membrane"/>
    <property type="evidence" value="ECO:0007669"/>
    <property type="project" value="TreeGrafter"/>
</dbReference>
<dbReference type="InterPro" id="IPR008952">
    <property type="entry name" value="Tetraspanin_EC2_sf"/>
</dbReference>
<dbReference type="PRINTS" id="PR00259">
    <property type="entry name" value="TMFOUR"/>
</dbReference>
<keyword evidence="3 6" id="KW-1133">Transmembrane helix</keyword>
<dbReference type="PANTHER" id="PTHR19282">
    <property type="entry name" value="TETRASPANIN"/>
    <property type="match status" value="1"/>
</dbReference>
<dbReference type="GO" id="GO:0012505">
    <property type="term" value="C:endomembrane system"/>
    <property type="evidence" value="ECO:0007669"/>
    <property type="project" value="UniProtKB-SubCell"/>
</dbReference>
<protein>
    <submittedName>
        <fullName evidence="8">CD9 antigen-like</fullName>
    </submittedName>
</protein>
<keyword evidence="7" id="KW-1185">Reference proteome</keyword>
<dbReference type="AlphaFoldDB" id="A0A6P6NTT3"/>
<dbReference type="Pfam" id="PF00335">
    <property type="entry name" value="Tetraspanin"/>
    <property type="match status" value="1"/>
</dbReference>
<dbReference type="GeneID" id="113090843"/>
<dbReference type="OrthoDB" id="438211at2759"/>
<evidence type="ECO:0000313" key="7">
    <source>
        <dbReference type="Proteomes" id="UP000515129"/>
    </source>
</evidence>
<gene>
    <name evidence="8" type="primary">LOC113090843</name>
</gene>
<dbReference type="KEGG" id="caua:113090843"/>
<dbReference type="Gene3D" id="1.10.1450.10">
    <property type="entry name" value="Tetraspanin"/>
    <property type="match status" value="1"/>
</dbReference>
<comment type="subcellular location">
    <subcellularLocation>
        <location evidence="1">Endomembrane system</location>
        <topology evidence="1">Multi-pass membrane protein</topology>
    </subcellularLocation>
</comment>
<name>A0A6P6NTT3_CARAU</name>